<reference evidence="3 4" key="1">
    <citation type="submission" date="2020-09" db="EMBL/GenBank/DDBJ databases">
        <title>De no assembly of potato wild relative species, Solanum commersonii.</title>
        <authorList>
            <person name="Cho K."/>
        </authorList>
    </citation>
    <scope>NUCLEOTIDE SEQUENCE [LARGE SCALE GENOMIC DNA]</scope>
    <source>
        <strain evidence="3">LZ3.2</strain>
        <tissue evidence="3">Leaf</tissue>
    </source>
</reference>
<evidence type="ECO:0000313" key="4">
    <source>
        <dbReference type="Proteomes" id="UP000824120"/>
    </source>
</evidence>
<dbReference type="AlphaFoldDB" id="A0A9J5XPN5"/>
<sequence>MKECASTEYLHRVINGAKRFTVCLNTRMCSCERFQHDEISCSHAVATRNNIVKITVQPIIVIRIIKILMQSHLNNCLAKAL</sequence>
<proteinExistence type="predicted"/>
<comment type="caution">
    <text evidence="3">The sequence shown here is derived from an EMBL/GenBank/DDBJ whole genome shotgun (WGS) entry which is preliminary data.</text>
</comment>
<evidence type="ECO:0000259" key="2">
    <source>
        <dbReference type="PROSITE" id="PS50966"/>
    </source>
</evidence>
<keyword evidence="4" id="KW-1185">Reference proteome</keyword>
<evidence type="ECO:0000313" key="3">
    <source>
        <dbReference type="EMBL" id="KAG5589463.1"/>
    </source>
</evidence>
<dbReference type="Pfam" id="PF04434">
    <property type="entry name" value="SWIM"/>
    <property type="match status" value="1"/>
</dbReference>
<evidence type="ECO:0000256" key="1">
    <source>
        <dbReference type="PROSITE-ProRule" id="PRU00325"/>
    </source>
</evidence>
<dbReference type="InterPro" id="IPR007527">
    <property type="entry name" value="Znf_SWIM"/>
</dbReference>
<dbReference type="GO" id="GO:0008270">
    <property type="term" value="F:zinc ion binding"/>
    <property type="evidence" value="ECO:0007669"/>
    <property type="project" value="UniProtKB-KW"/>
</dbReference>
<dbReference type="EMBL" id="JACXVP010000008">
    <property type="protein sequence ID" value="KAG5589463.1"/>
    <property type="molecule type" value="Genomic_DNA"/>
</dbReference>
<accession>A0A9J5XPN5</accession>
<gene>
    <name evidence="3" type="ORF">H5410_039977</name>
</gene>
<keyword evidence="1" id="KW-0479">Metal-binding</keyword>
<dbReference type="Proteomes" id="UP000824120">
    <property type="component" value="Chromosome 8"/>
</dbReference>
<dbReference type="OrthoDB" id="125347at2759"/>
<keyword evidence="1" id="KW-0863">Zinc-finger</keyword>
<dbReference type="PROSITE" id="PS50966">
    <property type="entry name" value="ZF_SWIM"/>
    <property type="match status" value="1"/>
</dbReference>
<name>A0A9J5XPN5_SOLCO</name>
<feature type="domain" description="SWIM-type" evidence="2">
    <location>
        <begin position="20"/>
        <end position="52"/>
    </location>
</feature>
<organism evidence="3 4">
    <name type="scientific">Solanum commersonii</name>
    <name type="common">Commerson's wild potato</name>
    <name type="synonym">Commerson's nightshade</name>
    <dbReference type="NCBI Taxonomy" id="4109"/>
    <lineage>
        <taxon>Eukaryota</taxon>
        <taxon>Viridiplantae</taxon>
        <taxon>Streptophyta</taxon>
        <taxon>Embryophyta</taxon>
        <taxon>Tracheophyta</taxon>
        <taxon>Spermatophyta</taxon>
        <taxon>Magnoliopsida</taxon>
        <taxon>eudicotyledons</taxon>
        <taxon>Gunneridae</taxon>
        <taxon>Pentapetalae</taxon>
        <taxon>asterids</taxon>
        <taxon>lamiids</taxon>
        <taxon>Solanales</taxon>
        <taxon>Solanaceae</taxon>
        <taxon>Solanoideae</taxon>
        <taxon>Solaneae</taxon>
        <taxon>Solanum</taxon>
    </lineage>
</organism>
<protein>
    <recommendedName>
        <fullName evidence="2">SWIM-type domain-containing protein</fullName>
    </recommendedName>
</protein>
<keyword evidence="1" id="KW-0862">Zinc</keyword>